<sequence>MPGAAVSQNHWTIYLLVPGGSVQLNMKTNINASISRGIFEVREHAYEQSNSAVRYFDLPAAQGVLVDYVEREIRSQRWDQYNMNENGVGCRWWILTVMRGLGQKNYVNPSKVESELVPALEYNYSRNLTPIKLEMKQGTFC</sequence>
<comment type="caution">
    <text evidence="2">The sequence shown here is derived from an EMBL/GenBank/DDBJ whole genome shotgun (WGS) entry which is preliminary data.</text>
</comment>
<evidence type="ECO:0000313" key="3">
    <source>
        <dbReference type="Proteomes" id="UP000756921"/>
    </source>
</evidence>
<dbReference type="InterPro" id="IPR056672">
    <property type="entry name" value="DUF7770"/>
</dbReference>
<dbReference type="OrthoDB" id="3739692at2759"/>
<dbReference type="EMBL" id="WJXW01000008">
    <property type="protein sequence ID" value="KAF9733782.1"/>
    <property type="molecule type" value="Genomic_DNA"/>
</dbReference>
<accession>A0A9P6GDW7</accession>
<keyword evidence="3" id="KW-1185">Reference proteome</keyword>
<feature type="domain" description="DUF7770" evidence="1">
    <location>
        <begin position="7"/>
        <end position="141"/>
    </location>
</feature>
<evidence type="ECO:0000313" key="2">
    <source>
        <dbReference type="EMBL" id="KAF9733782.1"/>
    </source>
</evidence>
<evidence type="ECO:0000259" key="1">
    <source>
        <dbReference type="Pfam" id="PF24968"/>
    </source>
</evidence>
<dbReference type="Pfam" id="PF24968">
    <property type="entry name" value="DUF7770"/>
    <property type="match status" value="1"/>
</dbReference>
<proteinExistence type="predicted"/>
<protein>
    <recommendedName>
        <fullName evidence="1">DUF7770 domain-containing protein</fullName>
    </recommendedName>
</protein>
<gene>
    <name evidence="2" type="ORF">PMIN01_08125</name>
</gene>
<dbReference type="Proteomes" id="UP000756921">
    <property type="component" value="Unassembled WGS sequence"/>
</dbReference>
<reference evidence="2" key="1">
    <citation type="journal article" date="2020" name="Mol. Plant Microbe Interact.">
        <title>Genome Sequence of the Biocontrol Agent Coniothyrium minitans strain Conio (IMI 134523).</title>
        <authorList>
            <person name="Patel D."/>
            <person name="Shittu T.A."/>
            <person name="Baroncelli R."/>
            <person name="Muthumeenakshi S."/>
            <person name="Osborne T.H."/>
            <person name="Janganan T.K."/>
            <person name="Sreenivasaprasad S."/>
        </authorList>
    </citation>
    <scope>NUCLEOTIDE SEQUENCE</scope>
    <source>
        <strain evidence="2">Conio</strain>
    </source>
</reference>
<name>A0A9P6GDW7_9PLEO</name>
<dbReference type="AlphaFoldDB" id="A0A9P6GDW7"/>
<organism evidence="2 3">
    <name type="scientific">Paraphaeosphaeria minitans</name>
    <dbReference type="NCBI Taxonomy" id="565426"/>
    <lineage>
        <taxon>Eukaryota</taxon>
        <taxon>Fungi</taxon>
        <taxon>Dikarya</taxon>
        <taxon>Ascomycota</taxon>
        <taxon>Pezizomycotina</taxon>
        <taxon>Dothideomycetes</taxon>
        <taxon>Pleosporomycetidae</taxon>
        <taxon>Pleosporales</taxon>
        <taxon>Massarineae</taxon>
        <taxon>Didymosphaeriaceae</taxon>
        <taxon>Paraphaeosphaeria</taxon>
    </lineage>
</organism>